<accession>A0A3L7A1P3</accession>
<dbReference type="EMBL" id="RCTF01000020">
    <property type="protein sequence ID" value="RLP74216.1"/>
    <property type="molecule type" value="Genomic_DNA"/>
</dbReference>
<dbReference type="AlphaFoldDB" id="A0A3L7A1P3"/>
<dbReference type="GO" id="GO:0005737">
    <property type="term" value="C:cytoplasm"/>
    <property type="evidence" value="ECO:0007669"/>
    <property type="project" value="UniProtKB-SubCell"/>
</dbReference>
<dbReference type="HAMAP" id="MF_00560">
    <property type="entry name" value="Tran_acon_Me_trans"/>
    <property type="match status" value="1"/>
</dbReference>
<dbReference type="PANTHER" id="PTHR43861">
    <property type="entry name" value="TRANS-ACONITATE 2-METHYLTRANSFERASE-RELATED"/>
    <property type="match status" value="1"/>
</dbReference>
<dbReference type="CDD" id="cd02440">
    <property type="entry name" value="AdoMet_MTases"/>
    <property type="match status" value="1"/>
</dbReference>
<dbReference type="Proteomes" id="UP000269692">
    <property type="component" value="Unassembled WGS sequence"/>
</dbReference>
<proteinExistence type="inferred from homology"/>
<evidence type="ECO:0000256" key="3">
    <source>
        <dbReference type="ARBA" id="ARBA00022679"/>
    </source>
</evidence>
<reference evidence="7 8" key="1">
    <citation type="submission" date="2018-10" db="EMBL/GenBank/DDBJ databases">
        <title>Xanthobacter tagetidis genome sequencing and assembly.</title>
        <authorList>
            <person name="Maclea K.S."/>
            <person name="Goen A.E."/>
            <person name="Fatima S.A."/>
        </authorList>
    </citation>
    <scope>NUCLEOTIDE SEQUENCE [LARGE SCALE GENOMIC DNA]</scope>
    <source>
        <strain evidence="7 8">ATCC 700314</strain>
    </source>
</reference>
<evidence type="ECO:0000313" key="7">
    <source>
        <dbReference type="EMBL" id="RLP74216.1"/>
    </source>
</evidence>
<dbReference type="PANTHER" id="PTHR43861:SF1">
    <property type="entry name" value="TRANS-ACONITATE 2-METHYLTRANSFERASE"/>
    <property type="match status" value="1"/>
</dbReference>
<dbReference type="Pfam" id="PF13649">
    <property type="entry name" value="Methyltransf_25"/>
    <property type="match status" value="1"/>
</dbReference>
<dbReference type="EC" id="2.1.1.144" evidence="5"/>
<evidence type="ECO:0000256" key="4">
    <source>
        <dbReference type="ARBA" id="ARBA00022691"/>
    </source>
</evidence>
<dbReference type="InterPro" id="IPR023149">
    <property type="entry name" value="Trans_acon_MeTrfase_C"/>
</dbReference>
<comment type="subcellular location">
    <subcellularLocation>
        <location evidence="5">Cytoplasm</location>
    </subcellularLocation>
</comment>
<evidence type="ECO:0000313" key="8">
    <source>
        <dbReference type="Proteomes" id="UP000269692"/>
    </source>
</evidence>
<keyword evidence="1 5" id="KW-0963">Cytoplasm</keyword>
<dbReference type="InterPro" id="IPR041698">
    <property type="entry name" value="Methyltransf_25"/>
</dbReference>
<evidence type="ECO:0000256" key="5">
    <source>
        <dbReference type="HAMAP-Rule" id="MF_00560"/>
    </source>
</evidence>
<name>A0A3L7A1P3_9HYPH</name>
<comment type="caution">
    <text evidence="7">The sequence shown here is derived from an EMBL/GenBank/DDBJ whole genome shotgun (WGS) entry which is preliminary data.</text>
</comment>
<sequence length="263" mass="28631">MADWNARQYLKFEDARTRPARDLLAQVPDVAASDAAPPLVVDLGCGPGNSTELLAARFPDAEILGLDTSPDMIAAARHRLPGARFALADAATFTLDRPAALIYANAVLQWVPDHATVLPRLMSLLAPGGALAVQMPDNLDGPAHVAMRETALVGPWADKLRQAAAARTPLPAPETYYDMLVRDAAQVDIWHSVYNHPLDGVGAIVDWMKGAGLRPFIDPLEGDERVQFLEEYEARLAASYHRRADGKVLLPFTRLFIVAVARR</sequence>
<dbReference type="InterPro" id="IPR023506">
    <property type="entry name" value="Trans-aconitate_MeTrfase"/>
</dbReference>
<dbReference type="InterPro" id="IPR029063">
    <property type="entry name" value="SAM-dependent_MTases_sf"/>
</dbReference>
<dbReference type="GO" id="GO:0030798">
    <property type="term" value="F:trans-aconitate 2-methyltransferase activity"/>
    <property type="evidence" value="ECO:0007669"/>
    <property type="project" value="UniProtKB-UniRule"/>
</dbReference>
<gene>
    <name evidence="5" type="primary">tam</name>
    <name evidence="7" type="ORF">D9R14_19355</name>
</gene>
<dbReference type="Gene3D" id="1.10.150.290">
    <property type="entry name" value="S-adenosyl-L-methionine-dependent methyltransferases"/>
    <property type="match status" value="1"/>
</dbReference>
<organism evidence="7 8">
    <name type="scientific">Xanthobacter tagetidis</name>
    <dbReference type="NCBI Taxonomy" id="60216"/>
    <lineage>
        <taxon>Bacteria</taxon>
        <taxon>Pseudomonadati</taxon>
        <taxon>Pseudomonadota</taxon>
        <taxon>Alphaproteobacteria</taxon>
        <taxon>Hyphomicrobiales</taxon>
        <taxon>Xanthobacteraceae</taxon>
        <taxon>Xanthobacter</taxon>
    </lineage>
</organism>
<feature type="domain" description="Methyltransferase" evidence="6">
    <location>
        <begin position="40"/>
        <end position="129"/>
    </location>
</feature>
<dbReference type="Gene3D" id="3.40.50.150">
    <property type="entry name" value="Vaccinia Virus protein VP39"/>
    <property type="match status" value="1"/>
</dbReference>
<keyword evidence="2 5" id="KW-0489">Methyltransferase</keyword>
<evidence type="ECO:0000256" key="1">
    <source>
        <dbReference type="ARBA" id="ARBA00022490"/>
    </source>
</evidence>
<dbReference type="OrthoDB" id="9795085at2"/>
<comment type="similarity">
    <text evidence="5">Belongs to the methyltransferase superfamily. Tam family.</text>
</comment>
<keyword evidence="8" id="KW-1185">Reference proteome</keyword>
<keyword evidence="4 5" id="KW-0949">S-adenosyl-L-methionine</keyword>
<dbReference type="NCBIfam" id="NF002463">
    <property type="entry name" value="PRK01683.1"/>
    <property type="match status" value="1"/>
</dbReference>
<evidence type="ECO:0000256" key="2">
    <source>
        <dbReference type="ARBA" id="ARBA00022603"/>
    </source>
</evidence>
<evidence type="ECO:0000259" key="6">
    <source>
        <dbReference type="Pfam" id="PF13649"/>
    </source>
</evidence>
<protein>
    <recommendedName>
        <fullName evidence="5">Trans-aconitate 2-methyltransferase</fullName>
        <ecNumber evidence="5">2.1.1.144</ecNumber>
    </recommendedName>
</protein>
<dbReference type="GO" id="GO:0032259">
    <property type="term" value="P:methylation"/>
    <property type="evidence" value="ECO:0007669"/>
    <property type="project" value="UniProtKB-KW"/>
</dbReference>
<dbReference type="SUPFAM" id="SSF53335">
    <property type="entry name" value="S-adenosyl-L-methionine-dependent methyltransferases"/>
    <property type="match status" value="1"/>
</dbReference>
<dbReference type="RefSeq" id="WP_121624996.1">
    <property type="nucleotide sequence ID" value="NZ_JACIIW010000007.1"/>
</dbReference>
<comment type="catalytic activity">
    <reaction evidence="5">
        <text>trans-aconitate + S-adenosyl-L-methionine = (E)-3-(methoxycarbonyl)pent-2-enedioate + S-adenosyl-L-homocysteine</text>
        <dbReference type="Rhea" id="RHEA:14969"/>
        <dbReference type="ChEBI" id="CHEBI:15708"/>
        <dbReference type="ChEBI" id="CHEBI:57470"/>
        <dbReference type="ChEBI" id="CHEBI:57856"/>
        <dbReference type="ChEBI" id="CHEBI:59789"/>
        <dbReference type="EC" id="2.1.1.144"/>
    </reaction>
</comment>
<comment type="function">
    <text evidence="5">Catalyzes the S-adenosylmethionine monomethyl esterification of trans-aconitate.</text>
</comment>
<keyword evidence="3 5" id="KW-0808">Transferase</keyword>